<dbReference type="Gene3D" id="3.30.70.100">
    <property type="match status" value="1"/>
</dbReference>
<dbReference type="InterPro" id="IPR006121">
    <property type="entry name" value="HMA_dom"/>
</dbReference>
<feature type="domain" description="HMA" evidence="2">
    <location>
        <begin position="54"/>
        <end position="118"/>
    </location>
</feature>
<dbReference type="InterPro" id="IPR017969">
    <property type="entry name" value="Heavy-metal-associated_CS"/>
</dbReference>
<evidence type="ECO:0000256" key="1">
    <source>
        <dbReference type="ARBA" id="ARBA00022723"/>
    </source>
</evidence>
<dbReference type="EMBL" id="FQXV01000005">
    <property type="protein sequence ID" value="SHH99270.1"/>
    <property type="molecule type" value="Genomic_DNA"/>
</dbReference>
<accession>A0A1M5XHH2</accession>
<reference evidence="3 4" key="1">
    <citation type="submission" date="2016-11" db="EMBL/GenBank/DDBJ databases">
        <authorList>
            <person name="Jaros S."/>
            <person name="Januszkiewicz K."/>
            <person name="Wedrychowicz H."/>
        </authorList>
    </citation>
    <scope>NUCLEOTIDE SEQUENCE [LARGE SCALE GENOMIC DNA]</scope>
    <source>
        <strain evidence="3 4">DSM 10068</strain>
    </source>
</reference>
<dbReference type="CDD" id="cd00371">
    <property type="entry name" value="HMA"/>
    <property type="match status" value="1"/>
</dbReference>
<dbReference type="GO" id="GO:0046872">
    <property type="term" value="F:metal ion binding"/>
    <property type="evidence" value="ECO:0007669"/>
    <property type="project" value="UniProtKB-KW"/>
</dbReference>
<dbReference type="PROSITE" id="PS01047">
    <property type="entry name" value="HMA_1"/>
    <property type="match status" value="1"/>
</dbReference>
<dbReference type="SUPFAM" id="SSF55008">
    <property type="entry name" value="HMA, heavy metal-associated domain"/>
    <property type="match status" value="1"/>
</dbReference>
<name>A0A1M5XHH2_9FIRM</name>
<keyword evidence="4" id="KW-1185">Reference proteome</keyword>
<gene>
    <name evidence="3" type="ORF">SAMN02745823_01824</name>
</gene>
<dbReference type="InterPro" id="IPR036163">
    <property type="entry name" value="HMA_dom_sf"/>
</dbReference>
<keyword evidence="1" id="KW-0479">Metal-binding</keyword>
<dbReference type="PROSITE" id="PS50846">
    <property type="entry name" value="HMA_2"/>
    <property type="match status" value="1"/>
</dbReference>
<evidence type="ECO:0000313" key="4">
    <source>
        <dbReference type="Proteomes" id="UP000183995"/>
    </source>
</evidence>
<proteinExistence type="predicted"/>
<dbReference type="OrthoDB" id="9813965at2"/>
<protein>
    <submittedName>
        <fullName evidence="3">Copper chaperone CopZ</fullName>
    </submittedName>
</protein>
<dbReference type="RefSeq" id="WP_073077957.1">
    <property type="nucleotide sequence ID" value="NZ_FQXV01000005.1"/>
</dbReference>
<evidence type="ECO:0000313" key="3">
    <source>
        <dbReference type="EMBL" id="SHH99270.1"/>
    </source>
</evidence>
<dbReference type="STRING" id="1123282.SAMN02745823_01824"/>
<dbReference type="Pfam" id="PF00403">
    <property type="entry name" value="HMA"/>
    <property type="match status" value="1"/>
</dbReference>
<evidence type="ECO:0000259" key="2">
    <source>
        <dbReference type="PROSITE" id="PS50846"/>
    </source>
</evidence>
<dbReference type="Proteomes" id="UP000183995">
    <property type="component" value="Unassembled WGS sequence"/>
</dbReference>
<sequence>MAATIIICVIIAAAVVFGVLRYRKNLRSGCCGSGNDPAPKKLRVSDSDLSHYPYEKLVNIDGMTCRNCVTHVQNALNSLDGVYARVDLGRKQAAVHMKEELPDQTLRKAVADAGYTAGHVCAVLRPGES</sequence>
<dbReference type="AlphaFoldDB" id="A0A1M5XHH2"/>
<organism evidence="3 4">
    <name type="scientific">Sporobacter termitidis DSM 10068</name>
    <dbReference type="NCBI Taxonomy" id="1123282"/>
    <lineage>
        <taxon>Bacteria</taxon>
        <taxon>Bacillati</taxon>
        <taxon>Bacillota</taxon>
        <taxon>Clostridia</taxon>
        <taxon>Eubacteriales</taxon>
        <taxon>Oscillospiraceae</taxon>
        <taxon>Sporobacter</taxon>
    </lineage>
</organism>